<reference evidence="2 3" key="1">
    <citation type="submission" date="2017-09" db="EMBL/GenBank/DDBJ databases">
        <authorList>
            <person name="Ehlers B."/>
            <person name="Leendertz F.H."/>
        </authorList>
    </citation>
    <scope>NUCLEOTIDE SEQUENCE [LARGE SCALE GENOMIC DNA]</scope>
    <source>
        <strain evidence="2 3">DSM 16848</strain>
    </source>
</reference>
<dbReference type="RefSeq" id="WP_097113854.1">
    <property type="nucleotide sequence ID" value="NZ_CP083931.1"/>
</dbReference>
<evidence type="ECO:0000313" key="3">
    <source>
        <dbReference type="Proteomes" id="UP000219669"/>
    </source>
</evidence>
<organism evidence="2 3">
    <name type="scientific">Alysiella filiformis DSM 16848</name>
    <dbReference type="NCBI Taxonomy" id="1120981"/>
    <lineage>
        <taxon>Bacteria</taxon>
        <taxon>Pseudomonadati</taxon>
        <taxon>Pseudomonadota</taxon>
        <taxon>Betaproteobacteria</taxon>
        <taxon>Neisseriales</taxon>
        <taxon>Neisseriaceae</taxon>
        <taxon>Alysiella</taxon>
    </lineage>
</organism>
<protein>
    <submittedName>
        <fullName evidence="2">Uncharacterized protein</fullName>
    </submittedName>
</protein>
<sequence length="96" mass="10717">MFSETDILTATNGARLLYLLATCGSAAIGSWLYQSLFSLTVTRNEIIMSALAGVVFFLFPVGMFFWNIYFALIGGLIFGFAVTRRLEIANEKRDNF</sequence>
<feature type="transmembrane region" description="Helical" evidence="1">
    <location>
        <begin position="45"/>
        <end position="62"/>
    </location>
</feature>
<keyword evidence="1" id="KW-0472">Membrane</keyword>
<proteinExistence type="predicted"/>
<gene>
    <name evidence="2" type="ORF">SAMN02746062_00778</name>
</gene>
<dbReference type="AlphaFoldDB" id="A0A286E800"/>
<feature type="transmembrane region" description="Helical" evidence="1">
    <location>
        <begin position="16"/>
        <end position="33"/>
    </location>
</feature>
<dbReference type="Proteomes" id="UP000219669">
    <property type="component" value="Unassembled WGS sequence"/>
</dbReference>
<evidence type="ECO:0000256" key="1">
    <source>
        <dbReference type="SAM" id="Phobius"/>
    </source>
</evidence>
<evidence type="ECO:0000313" key="2">
    <source>
        <dbReference type="EMBL" id="SOD67026.1"/>
    </source>
</evidence>
<dbReference type="EMBL" id="OCNF01000005">
    <property type="protein sequence ID" value="SOD67026.1"/>
    <property type="molecule type" value="Genomic_DNA"/>
</dbReference>
<keyword evidence="1" id="KW-0812">Transmembrane</keyword>
<dbReference type="OrthoDB" id="8612429at2"/>
<name>A0A286E800_9NEIS</name>
<keyword evidence="3" id="KW-1185">Reference proteome</keyword>
<keyword evidence="1" id="KW-1133">Transmembrane helix</keyword>
<accession>A0A286E800</accession>